<dbReference type="EMBL" id="JBHTBN010000002">
    <property type="protein sequence ID" value="MFC7357203.1"/>
    <property type="molecule type" value="Genomic_DNA"/>
</dbReference>
<evidence type="ECO:0000256" key="1">
    <source>
        <dbReference type="ARBA" id="ARBA00022741"/>
    </source>
</evidence>
<comment type="caution">
    <text evidence="6">The sequence shown here is derived from an EMBL/GenBank/DDBJ whole genome shotgun (WGS) entry which is preliminary data.</text>
</comment>
<name>A0ABW2MTH8_9FLAO</name>
<evidence type="ECO:0000256" key="3">
    <source>
        <dbReference type="ARBA" id="ARBA00022806"/>
    </source>
</evidence>
<dbReference type="PROSITE" id="PS51192">
    <property type="entry name" value="HELICASE_ATP_BIND_1"/>
    <property type="match status" value="1"/>
</dbReference>
<organism evidence="6 7">
    <name type="scientific">Jejudonia soesokkakensis</name>
    <dbReference type="NCBI Taxonomy" id="1323432"/>
    <lineage>
        <taxon>Bacteria</taxon>
        <taxon>Pseudomonadati</taxon>
        <taxon>Bacteroidota</taxon>
        <taxon>Flavobacteriia</taxon>
        <taxon>Flavobacteriales</taxon>
        <taxon>Flavobacteriaceae</taxon>
        <taxon>Jejudonia</taxon>
    </lineage>
</organism>
<feature type="domain" description="Helicase ATP-binding" evidence="5">
    <location>
        <begin position="35"/>
        <end position="192"/>
    </location>
</feature>
<gene>
    <name evidence="6" type="ORF">ACFQO1_05865</name>
</gene>
<keyword evidence="7" id="KW-1185">Reference proteome</keyword>
<evidence type="ECO:0000256" key="4">
    <source>
        <dbReference type="ARBA" id="ARBA00022840"/>
    </source>
</evidence>
<dbReference type="InterPro" id="IPR027417">
    <property type="entry name" value="P-loop_NTPase"/>
</dbReference>
<sequence length="208" mass="23840">MYLYRMPFKKLHPQLQEKLASFQIESPTPLQCKSIPVIKSGINVFCTAPKDSGKTTTLILTTLNRLKFEAVGNAPRAVVLAQDKERAIELYVAFLAYTQHTPLRVYVGHEQLHVDIQKSEIFMGIDILISTPKSMNTLFLMNGVSISELKIFSVDDAEFLVKQSAYAAMLSITQSIKKCQYVLYAEKMHPMLRRFEDHFMEYSKKIRL</sequence>
<evidence type="ECO:0000256" key="2">
    <source>
        <dbReference type="ARBA" id="ARBA00022801"/>
    </source>
</evidence>
<keyword evidence="4" id="KW-0067">ATP-binding</keyword>
<evidence type="ECO:0000313" key="6">
    <source>
        <dbReference type="EMBL" id="MFC7357203.1"/>
    </source>
</evidence>
<reference evidence="7" key="1">
    <citation type="journal article" date="2019" name="Int. J. Syst. Evol. Microbiol.">
        <title>The Global Catalogue of Microorganisms (GCM) 10K type strain sequencing project: providing services to taxonomists for standard genome sequencing and annotation.</title>
        <authorList>
            <consortium name="The Broad Institute Genomics Platform"/>
            <consortium name="The Broad Institute Genome Sequencing Center for Infectious Disease"/>
            <person name="Wu L."/>
            <person name="Ma J."/>
        </authorList>
    </citation>
    <scope>NUCLEOTIDE SEQUENCE [LARGE SCALE GENOMIC DNA]</scope>
    <source>
        <strain evidence="7">CGMCC 1.16306</strain>
    </source>
</reference>
<evidence type="ECO:0000259" key="5">
    <source>
        <dbReference type="PROSITE" id="PS51192"/>
    </source>
</evidence>
<evidence type="ECO:0000313" key="7">
    <source>
        <dbReference type="Proteomes" id="UP001596415"/>
    </source>
</evidence>
<keyword evidence="2" id="KW-0378">Hydrolase</keyword>
<dbReference type="InterPro" id="IPR011545">
    <property type="entry name" value="DEAD/DEAH_box_helicase_dom"/>
</dbReference>
<protein>
    <submittedName>
        <fullName evidence="6">DEAD/DEAH box helicase</fullName>
    </submittedName>
</protein>
<dbReference type="SUPFAM" id="SSF52540">
    <property type="entry name" value="P-loop containing nucleoside triphosphate hydrolases"/>
    <property type="match status" value="1"/>
</dbReference>
<dbReference type="Gene3D" id="3.40.50.300">
    <property type="entry name" value="P-loop containing nucleotide triphosphate hydrolases"/>
    <property type="match status" value="1"/>
</dbReference>
<accession>A0ABW2MTH8</accession>
<keyword evidence="1" id="KW-0547">Nucleotide-binding</keyword>
<proteinExistence type="predicted"/>
<dbReference type="Pfam" id="PF00270">
    <property type="entry name" value="DEAD"/>
    <property type="match status" value="1"/>
</dbReference>
<dbReference type="PANTHER" id="PTHR47960">
    <property type="entry name" value="DEAD-BOX ATP-DEPENDENT RNA HELICASE 50"/>
    <property type="match status" value="1"/>
</dbReference>
<dbReference type="GO" id="GO:0004386">
    <property type="term" value="F:helicase activity"/>
    <property type="evidence" value="ECO:0007669"/>
    <property type="project" value="UniProtKB-KW"/>
</dbReference>
<dbReference type="InterPro" id="IPR014001">
    <property type="entry name" value="Helicase_ATP-bd"/>
</dbReference>
<dbReference type="Proteomes" id="UP001596415">
    <property type="component" value="Unassembled WGS sequence"/>
</dbReference>
<keyword evidence="3 6" id="KW-0347">Helicase</keyword>